<gene>
    <name evidence="4" type="ORF">IQ266_05995</name>
</gene>
<accession>A0A928Z3K5</accession>
<feature type="region of interest" description="Disordered" evidence="1">
    <location>
        <begin position="29"/>
        <end position="65"/>
    </location>
</feature>
<dbReference type="SUPFAM" id="SSF49562">
    <property type="entry name" value="C2 domain (Calcium/lipid-binding domain, CaLB)"/>
    <property type="match status" value="1"/>
</dbReference>
<dbReference type="RefSeq" id="WP_264324133.1">
    <property type="nucleotide sequence ID" value="NZ_JADEXQ010000014.1"/>
</dbReference>
<organism evidence="4 5">
    <name type="scientific">Romeriopsis navalis LEGE 11480</name>
    <dbReference type="NCBI Taxonomy" id="2777977"/>
    <lineage>
        <taxon>Bacteria</taxon>
        <taxon>Bacillati</taxon>
        <taxon>Cyanobacteriota</taxon>
        <taxon>Cyanophyceae</taxon>
        <taxon>Leptolyngbyales</taxon>
        <taxon>Leptolyngbyaceae</taxon>
        <taxon>Romeriopsis</taxon>
        <taxon>Romeriopsis navalis</taxon>
    </lineage>
</organism>
<dbReference type="AlphaFoldDB" id="A0A928Z3K5"/>
<feature type="chain" id="PRO_5036966973" description="C2 domain-containing protein" evidence="2">
    <location>
        <begin position="29"/>
        <end position="313"/>
    </location>
</feature>
<feature type="domain" description="C2" evidence="3">
    <location>
        <begin position="169"/>
        <end position="252"/>
    </location>
</feature>
<proteinExistence type="predicted"/>
<evidence type="ECO:0000256" key="1">
    <source>
        <dbReference type="SAM" id="MobiDB-lite"/>
    </source>
</evidence>
<dbReference type="EMBL" id="JADEXQ010000014">
    <property type="protein sequence ID" value="MBE9029313.1"/>
    <property type="molecule type" value="Genomic_DNA"/>
</dbReference>
<evidence type="ECO:0000259" key="3">
    <source>
        <dbReference type="Pfam" id="PF00168"/>
    </source>
</evidence>
<dbReference type="Proteomes" id="UP000625316">
    <property type="component" value="Unassembled WGS sequence"/>
</dbReference>
<dbReference type="Gene3D" id="2.60.40.150">
    <property type="entry name" value="C2 domain"/>
    <property type="match status" value="1"/>
</dbReference>
<dbReference type="Pfam" id="PF00168">
    <property type="entry name" value="C2"/>
    <property type="match status" value="1"/>
</dbReference>
<sequence length="313" mass="34959">MKLQFLHSSLRIVLTSTVLLATATSAMGQSLPTQRVSEQEPNNRSTNQRITLKNTQQTSYTGSAGNNDVMDHVRFSISGSRNKAQRYTVALNASDRSGYRVIVYEDQNSNGIVERGERSIGTLQGGTSSREFDFIPRKSYILRVQNRSVRKQNYRVNFMPKNTPKLTLQVSILNGQAFSQFDPKLPRSNSYKPDFYVKVNSPIVSGKTAEQKNNDKPVFNKTFTGTKEGGRFLLNEIPIQISMWDADLGKDDQAYISPNGGRNLNIKYNPATGKISGPNGVLGKQGERIIVRGNSQKKRAGLVFMINHAVTYR</sequence>
<evidence type="ECO:0000256" key="2">
    <source>
        <dbReference type="SAM" id="SignalP"/>
    </source>
</evidence>
<comment type="caution">
    <text evidence="4">The sequence shown here is derived from an EMBL/GenBank/DDBJ whole genome shotgun (WGS) entry which is preliminary data.</text>
</comment>
<name>A0A928Z3K5_9CYAN</name>
<reference evidence="4" key="1">
    <citation type="submission" date="2020-10" db="EMBL/GenBank/DDBJ databases">
        <authorList>
            <person name="Castelo-Branco R."/>
            <person name="Eusebio N."/>
            <person name="Adriana R."/>
            <person name="Vieira A."/>
            <person name="Brugerolle De Fraissinette N."/>
            <person name="Rezende De Castro R."/>
            <person name="Schneider M.P."/>
            <person name="Vasconcelos V."/>
            <person name="Leao P.N."/>
        </authorList>
    </citation>
    <scope>NUCLEOTIDE SEQUENCE</scope>
    <source>
        <strain evidence="4">LEGE 11480</strain>
    </source>
</reference>
<dbReference type="InterPro" id="IPR000008">
    <property type="entry name" value="C2_dom"/>
</dbReference>
<dbReference type="SUPFAM" id="SSF89260">
    <property type="entry name" value="Collagen-binding domain"/>
    <property type="match status" value="1"/>
</dbReference>
<dbReference type="Gene3D" id="2.60.120.380">
    <property type="match status" value="1"/>
</dbReference>
<feature type="signal peptide" evidence="2">
    <location>
        <begin position="1"/>
        <end position="28"/>
    </location>
</feature>
<dbReference type="InterPro" id="IPR035892">
    <property type="entry name" value="C2_domain_sf"/>
</dbReference>
<keyword evidence="2" id="KW-0732">Signal</keyword>
<evidence type="ECO:0000313" key="5">
    <source>
        <dbReference type="Proteomes" id="UP000625316"/>
    </source>
</evidence>
<protein>
    <recommendedName>
        <fullName evidence="3">C2 domain-containing protein</fullName>
    </recommendedName>
</protein>
<keyword evidence="5" id="KW-1185">Reference proteome</keyword>
<dbReference type="CDD" id="cd00030">
    <property type="entry name" value="C2"/>
    <property type="match status" value="1"/>
</dbReference>
<evidence type="ECO:0000313" key="4">
    <source>
        <dbReference type="EMBL" id="MBE9029313.1"/>
    </source>
</evidence>